<dbReference type="Pfam" id="PF01266">
    <property type="entry name" value="DAO"/>
    <property type="match status" value="1"/>
</dbReference>
<dbReference type="GO" id="GO:0005737">
    <property type="term" value="C:cytoplasm"/>
    <property type="evidence" value="ECO:0007669"/>
    <property type="project" value="TreeGrafter"/>
</dbReference>
<accession>A0A382B5Z0</accession>
<gene>
    <name evidence="2" type="ORF">METZ01_LOCUS162042</name>
</gene>
<name>A0A382B5Z0_9ZZZZ</name>
<dbReference type="EMBL" id="UINC01028352">
    <property type="protein sequence ID" value="SVB09188.1"/>
    <property type="molecule type" value="Genomic_DNA"/>
</dbReference>
<evidence type="ECO:0000313" key="2">
    <source>
        <dbReference type="EMBL" id="SVB09188.1"/>
    </source>
</evidence>
<dbReference type="AlphaFoldDB" id="A0A382B5Z0"/>
<dbReference type="Gene3D" id="3.50.50.60">
    <property type="entry name" value="FAD/NAD(P)-binding domain"/>
    <property type="match status" value="1"/>
</dbReference>
<reference evidence="2" key="1">
    <citation type="submission" date="2018-05" db="EMBL/GenBank/DDBJ databases">
        <authorList>
            <person name="Lanie J.A."/>
            <person name="Ng W.-L."/>
            <person name="Kazmierczak K.M."/>
            <person name="Andrzejewski T.M."/>
            <person name="Davidsen T.M."/>
            <person name="Wayne K.J."/>
            <person name="Tettelin H."/>
            <person name="Glass J.I."/>
            <person name="Rusch D."/>
            <person name="Podicherti R."/>
            <person name="Tsui H.-C.T."/>
            <person name="Winkler M.E."/>
        </authorList>
    </citation>
    <scope>NUCLEOTIDE SEQUENCE</scope>
</reference>
<dbReference type="InterPro" id="IPR006076">
    <property type="entry name" value="FAD-dep_OxRdtase"/>
</dbReference>
<proteinExistence type="predicted"/>
<dbReference type="PANTHER" id="PTHR13847">
    <property type="entry name" value="SARCOSINE DEHYDROGENASE-RELATED"/>
    <property type="match status" value="1"/>
</dbReference>
<organism evidence="2">
    <name type="scientific">marine metagenome</name>
    <dbReference type="NCBI Taxonomy" id="408172"/>
    <lineage>
        <taxon>unclassified sequences</taxon>
        <taxon>metagenomes</taxon>
        <taxon>ecological metagenomes</taxon>
    </lineage>
</organism>
<sequence>MDCDILIIGAGFTGLSAALHLSELEQDVVVVDAVEPGYGASGRNGGQVIPGLKLYPEEVRKQLGDEKGNAVINATNRSADLVFDLIKKYQIDCKANRNGFIQPAFSNTSCGVIRSRVELLSKLGAPVELLDKETTAEYLGTSSYFIALLDKRGGSLQPLSYARGLAKAAIRQGVKIYSNALVNKIKPLQDRWQASTQKASINANRILICTNGYSDLNNNPGLWPGLNRSIIPLHSFQVATQPLSNKLRQSILPHGHVASDTKRLLNYFRLDHEGRLILGGSGNIYEGKSIRDFSHIVKRIQSLFPQITEPQFEFYWSGKIALTMSGLPHIHEMAPGVYSGLGYNGRGVGMATLMGQWLAELVTDGGQIPGMLPLTTIKPIKLQSFRKPVITATYFWKSLQDRVEGRQKPI</sequence>
<dbReference type="InterPro" id="IPR036188">
    <property type="entry name" value="FAD/NAD-bd_sf"/>
</dbReference>
<dbReference type="SUPFAM" id="SSF51905">
    <property type="entry name" value="FAD/NAD(P)-binding domain"/>
    <property type="match status" value="1"/>
</dbReference>
<evidence type="ECO:0000259" key="1">
    <source>
        <dbReference type="Pfam" id="PF01266"/>
    </source>
</evidence>
<protein>
    <recommendedName>
        <fullName evidence="1">FAD dependent oxidoreductase domain-containing protein</fullName>
    </recommendedName>
</protein>
<dbReference type="PANTHER" id="PTHR13847:SF281">
    <property type="entry name" value="FAD DEPENDENT OXIDOREDUCTASE DOMAIN-CONTAINING PROTEIN"/>
    <property type="match status" value="1"/>
</dbReference>
<dbReference type="Gene3D" id="3.30.9.10">
    <property type="entry name" value="D-Amino Acid Oxidase, subunit A, domain 2"/>
    <property type="match status" value="1"/>
</dbReference>
<feature type="domain" description="FAD dependent oxidoreductase" evidence="1">
    <location>
        <begin position="4"/>
        <end position="361"/>
    </location>
</feature>